<comment type="similarity">
    <text evidence="2">Belongs to the phospholipase D family.</text>
</comment>
<feature type="chain" id="PRO_5018130443" description="phospholipase D" evidence="7">
    <location>
        <begin position="35"/>
        <end position="410"/>
    </location>
</feature>
<evidence type="ECO:0000256" key="4">
    <source>
        <dbReference type="ARBA" id="ARBA00022801"/>
    </source>
</evidence>
<feature type="signal peptide" evidence="7">
    <location>
        <begin position="1"/>
        <end position="34"/>
    </location>
</feature>
<evidence type="ECO:0000259" key="8">
    <source>
        <dbReference type="Pfam" id="PF13091"/>
    </source>
</evidence>
<feature type="domain" description="Phospholipase D-like" evidence="8">
    <location>
        <begin position="63"/>
        <end position="206"/>
    </location>
</feature>
<gene>
    <name evidence="9" type="ORF">EDD29_7759</name>
</gene>
<dbReference type="PANTHER" id="PTHR43856">
    <property type="entry name" value="CARDIOLIPIN HYDROLASE"/>
    <property type="match status" value="1"/>
</dbReference>
<protein>
    <recommendedName>
        <fullName evidence="3">phospholipase D</fullName>
        <ecNumber evidence="3">3.1.4.4</ecNumber>
    </recommendedName>
</protein>
<dbReference type="Pfam" id="PF13091">
    <property type="entry name" value="PLDc_2"/>
    <property type="match status" value="2"/>
</dbReference>
<evidence type="ECO:0000256" key="1">
    <source>
        <dbReference type="ARBA" id="ARBA00000798"/>
    </source>
</evidence>
<dbReference type="EMBL" id="RJKE01000001">
    <property type="protein sequence ID" value="ROO90046.1"/>
    <property type="molecule type" value="Genomic_DNA"/>
</dbReference>
<dbReference type="GO" id="GO:0016891">
    <property type="term" value="F:RNA endonuclease activity producing 5'-phosphomonoesters, hydrolytic mechanism"/>
    <property type="evidence" value="ECO:0007669"/>
    <property type="project" value="TreeGrafter"/>
</dbReference>
<name>A0A3N1D977_9ACTN</name>
<dbReference type="InterPro" id="IPR006311">
    <property type="entry name" value="TAT_signal"/>
</dbReference>
<dbReference type="GO" id="GO:0016042">
    <property type="term" value="P:lipid catabolic process"/>
    <property type="evidence" value="ECO:0007669"/>
    <property type="project" value="UniProtKB-KW"/>
</dbReference>
<organism evidence="9 10">
    <name type="scientific">Actinocorallia herbida</name>
    <dbReference type="NCBI Taxonomy" id="58109"/>
    <lineage>
        <taxon>Bacteria</taxon>
        <taxon>Bacillati</taxon>
        <taxon>Actinomycetota</taxon>
        <taxon>Actinomycetes</taxon>
        <taxon>Streptosporangiales</taxon>
        <taxon>Thermomonosporaceae</taxon>
        <taxon>Actinocorallia</taxon>
    </lineage>
</organism>
<dbReference type="GO" id="GO:0004630">
    <property type="term" value="F:phospholipase D activity"/>
    <property type="evidence" value="ECO:0007669"/>
    <property type="project" value="UniProtKB-EC"/>
</dbReference>
<evidence type="ECO:0000256" key="3">
    <source>
        <dbReference type="ARBA" id="ARBA00012027"/>
    </source>
</evidence>
<evidence type="ECO:0000256" key="7">
    <source>
        <dbReference type="SAM" id="SignalP"/>
    </source>
</evidence>
<dbReference type="Gene3D" id="3.30.870.10">
    <property type="entry name" value="Endonuclease Chain A"/>
    <property type="match status" value="2"/>
</dbReference>
<feature type="domain" description="Phospholipase D-like" evidence="8">
    <location>
        <begin position="260"/>
        <end position="383"/>
    </location>
</feature>
<dbReference type="AlphaFoldDB" id="A0A3N1D977"/>
<comment type="catalytic activity">
    <reaction evidence="1">
        <text>a 1,2-diacyl-sn-glycero-3-phosphocholine + H2O = a 1,2-diacyl-sn-glycero-3-phosphate + choline + H(+)</text>
        <dbReference type="Rhea" id="RHEA:14445"/>
        <dbReference type="ChEBI" id="CHEBI:15354"/>
        <dbReference type="ChEBI" id="CHEBI:15377"/>
        <dbReference type="ChEBI" id="CHEBI:15378"/>
        <dbReference type="ChEBI" id="CHEBI:57643"/>
        <dbReference type="ChEBI" id="CHEBI:58608"/>
        <dbReference type="EC" id="3.1.4.4"/>
    </reaction>
</comment>
<evidence type="ECO:0000313" key="9">
    <source>
        <dbReference type="EMBL" id="ROO90046.1"/>
    </source>
</evidence>
<dbReference type="InterPro" id="IPR051406">
    <property type="entry name" value="PLD_domain"/>
</dbReference>
<proteinExistence type="inferred from homology"/>
<evidence type="ECO:0000256" key="5">
    <source>
        <dbReference type="ARBA" id="ARBA00022963"/>
    </source>
</evidence>
<evidence type="ECO:0000256" key="2">
    <source>
        <dbReference type="ARBA" id="ARBA00008664"/>
    </source>
</evidence>
<comment type="caution">
    <text evidence="9">The sequence shown here is derived from an EMBL/GenBank/DDBJ whole genome shotgun (WGS) entry which is preliminary data.</text>
</comment>
<keyword evidence="5" id="KW-0442">Lipid degradation</keyword>
<evidence type="ECO:0000313" key="10">
    <source>
        <dbReference type="Proteomes" id="UP000272400"/>
    </source>
</evidence>
<keyword evidence="10" id="KW-1185">Reference proteome</keyword>
<keyword evidence="4" id="KW-0378">Hydrolase</keyword>
<dbReference type="RefSeq" id="WP_148086236.1">
    <property type="nucleotide sequence ID" value="NZ_RJKE01000001.1"/>
</dbReference>
<dbReference type="EC" id="3.1.4.4" evidence="3"/>
<keyword evidence="7" id="KW-0732">Signal</keyword>
<evidence type="ECO:0000256" key="6">
    <source>
        <dbReference type="ARBA" id="ARBA00023098"/>
    </source>
</evidence>
<dbReference type="OrthoDB" id="3740959at2"/>
<sequence>MLRSKGHRRGLAGVLAAVAAAGTVAALPATSATAGGGVKSHVVFNNPMTDKGARNIENRITKLVKGAKPGSKIRISVYRFSNAYGIADALIAADRRGVDVRIVADKYSLKRWGPDYAPTGFERVRDAIGGGKAITCPETRACIGEKLNHTKFFLFSNTRGTSNVVVQTSQNLNATGGTTTDWNDAVVLANAAGTYRAYDQYFNDLWARKPVANYWKKRGGVIASPESAVQFFPKAKQTSDPVAKTLRQVKCVYTTPKGKTAKSHIRIATGAFNSKRDEVVTALSGLVRKGCIVEVMTTVDPADGTRTAVIPVLRNAGVKVYDFGEYTSPNPMHSKYTLISGKLGSKIGKWVWTGSANMTWGSLHQDDEAILQIKHLGKTGIKKVHAKYVCNFTRAKAQFLGKPIPAPNCK</sequence>
<dbReference type="SUPFAM" id="SSF56024">
    <property type="entry name" value="Phospholipase D/nuclease"/>
    <property type="match status" value="2"/>
</dbReference>
<dbReference type="InterPro" id="IPR025202">
    <property type="entry name" value="PLD-like_dom"/>
</dbReference>
<dbReference type="Proteomes" id="UP000272400">
    <property type="component" value="Unassembled WGS sequence"/>
</dbReference>
<accession>A0A3N1D977</accession>
<dbReference type="PANTHER" id="PTHR43856:SF1">
    <property type="entry name" value="MITOCHONDRIAL CARDIOLIPIN HYDROLASE"/>
    <property type="match status" value="1"/>
</dbReference>
<dbReference type="PROSITE" id="PS51318">
    <property type="entry name" value="TAT"/>
    <property type="match status" value="1"/>
</dbReference>
<keyword evidence="6" id="KW-0443">Lipid metabolism</keyword>
<reference evidence="9 10" key="1">
    <citation type="submission" date="2018-11" db="EMBL/GenBank/DDBJ databases">
        <title>Sequencing the genomes of 1000 actinobacteria strains.</title>
        <authorList>
            <person name="Klenk H.-P."/>
        </authorList>
    </citation>
    <scope>NUCLEOTIDE SEQUENCE [LARGE SCALE GENOMIC DNA]</scope>
    <source>
        <strain evidence="9 10">DSM 44254</strain>
    </source>
</reference>